<dbReference type="EMBL" id="OZ035839">
    <property type="protein sequence ID" value="CAL1585827.1"/>
    <property type="molecule type" value="Genomic_DNA"/>
</dbReference>
<dbReference type="Pfam" id="PF24782">
    <property type="entry name" value="WD40_MABP1-WDR62_2nd"/>
    <property type="match status" value="1"/>
</dbReference>
<dbReference type="PROSITE" id="PS50294">
    <property type="entry name" value="WD_REPEATS_REGION"/>
    <property type="match status" value="1"/>
</dbReference>
<proteinExistence type="predicted"/>
<name>A0AAV2K7B1_KNICA</name>
<dbReference type="PANTHER" id="PTHR44813:SF1">
    <property type="entry name" value="MITOGEN-ACTIVATED PROTEIN KINASE-BINDING PROTEIN 1"/>
    <property type="match status" value="1"/>
</dbReference>
<evidence type="ECO:0000259" key="3">
    <source>
        <dbReference type="Pfam" id="PF24782"/>
    </source>
</evidence>
<feature type="compositionally biased region" description="Low complexity" evidence="2">
    <location>
        <begin position="313"/>
        <end position="329"/>
    </location>
</feature>
<accession>A0AAV2K7B1</accession>
<feature type="region of interest" description="Disordered" evidence="2">
    <location>
        <begin position="761"/>
        <end position="820"/>
    </location>
</feature>
<feature type="region of interest" description="Disordered" evidence="2">
    <location>
        <begin position="1069"/>
        <end position="1102"/>
    </location>
</feature>
<gene>
    <name evidence="4" type="ORF">KC01_LOCUS16007</name>
</gene>
<evidence type="ECO:0000313" key="5">
    <source>
        <dbReference type="Proteomes" id="UP001497482"/>
    </source>
</evidence>
<dbReference type="SUPFAM" id="SSF50998">
    <property type="entry name" value="Quinoprotein alcohol dehydrogenase-like"/>
    <property type="match status" value="1"/>
</dbReference>
<dbReference type="InterPro" id="IPR011047">
    <property type="entry name" value="Quinoprotein_ADH-like_sf"/>
</dbReference>
<sequence>MPRDGVTVRGRIKSLIRKSRQESLSGQANVTLEVVLGVTSIGNNSLALDPSSGLVAYPAGCVVVLWSAENRQQHIINTSQKTFTALSFSPDGKYLVTGESGHLPAVRLWAVSELRQVAELQTHKYGVSCVAFSPNGKYIVSVGNQHDMMVHVWAWKKDSLEAANKVSCKVTGVSFSKDSSYFVTVGDRHVKFWYLDPCESNKCGAPVPLLGRPGLLGEHKNHCFTAVACGRGSHSHCTFCITSSGLLCQLNQRRVLDQWQDLRTPAAHSLCVAEDLLFCGCSDGTVKIFAITDLSFICTLPHPHPHLHPHPLPSDTSAPSQTSPASSFSGGGSPAVVALACDSGCVHLSAVFSDHSVCVWGLQDGVGRVDTLWSAAYHSSCVWDLQMFPDALCQSGLLRDAFLSCSVDNTIRMWRMSRPPHRSTNLLTVDLVHTLQVDKSPVVMVDPESTSSLTTERSAEVLGADSRTGIRSICVRPDGKHLASGDHSGVLRVHELSSMEQILKVGVHHAEILCLQYSRPETGLRLLATAGRDRLIHLLDSDYSLLQTLDDHSSSITALIFTVHGGRVRLISCGTDKSIYFHTAHRREGTVQFFRSHHMVTRSTLCDISVDPSGRLMAVAGQDHCLRLFDVSTGKQKKVYKSSLSGDGSLLKVQMDPSGLYVATSCSDKTISLLDLHTGECVATMSGHSEVVTALKFTNDCMHLISASGDSCVFVWRLKPELTLRMRRRQRQLQGGPREEGPREEAPLWTHIRRELYSAPSLGGISSESDSEDATEDTPVTSSDGSRTDEDTGGSEKEQDWDLPKARTVVSEQRKRPRRRWSHRLGSLGSLDLMVTSMLDLRQLNTFEHKKSRSSLIHCRDRRSLSNLQISGTSDSVLPRPFCLDDNSGGPRSWLSHEVLTFPKNSESDEIRSPDSACSMGYNSREATPDSLLDVPSLISRPSLSSRFLGRGQHRYAPDSLKLPVSKVRPLMEDRRLDNTSSTSVKRLFRTERGGAQRRRSAGLLWRRSSNKTPLDTTASLHKSEHSLVSVHGVSPVLCSELRQISKRPQHLCEDPSLRIPLSYCNAKASSTTRRRGPGSVGEGSQLQTLPRSPKFSRTEGSHLNVDPAASSLQLGSVIPSRIPQPKQPLSPRRCLTRESSGFLPCAGPDPGLDSTSASGHNKPASRQRSVELLPLKPKRSPVCEGDVSWPGFCCSGSVGSLTLGVKGPEKEDVAEKRPLVDEQCAVTSADSEKEESVTVETCRQVVCELQDCVRRSVQAYSTVAGADPTEEQLQMKSLLSDAFASLKCELHSLPPPDPQGEAPPVGRGAEDKTLVLLEQYAQLLLQSVEKKMDTQT</sequence>
<dbReference type="Pfam" id="PF00400">
    <property type="entry name" value="WD40"/>
    <property type="match status" value="3"/>
</dbReference>
<evidence type="ECO:0000256" key="1">
    <source>
        <dbReference type="PROSITE-ProRule" id="PRU00221"/>
    </source>
</evidence>
<dbReference type="GO" id="GO:0046330">
    <property type="term" value="P:positive regulation of JNK cascade"/>
    <property type="evidence" value="ECO:0007669"/>
    <property type="project" value="TreeGrafter"/>
</dbReference>
<dbReference type="InterPro" id="IPR001680">
    <property type="entry name" value="WD40_rpt"/>
</dbReference>
<feature type="domain" description="MABP1/WDR62 second WD40" evidence="3">
    <location>
        <begin position="382"/>
        <end position="718"/>
    </location>
</feature>
<dbReference type="Proteomes" id="UP001497482">
    <property type="component" value="Chromosome 17"/>
</dbReference>
<keyword evidence="1" id="KW-0853">WD repeat</keyword>
<dbReference type="PANTHER" id="PTHR44813">
    <property type="entry name" value="MITOGEN-ACTIVATED PROTEIN KINASE-BINDING PROTEIN 1"/>
    <property type="match status" value="1"/>
</dbReference>
<evidence type="ECO:0000313" key="4">
    <source>
        <dbReference type="EMBL" id="CAL1585827.1"/>
    </source>
</evidence>
<dbReference type="InterPro" id="IPR056162">
    <property type="entry name" value="WD40_MABP1-WDR62_2nd"/>
</dbReference>
<dbReference type="InterPro" id="IPR036322">
    <property type="entry name" value="WD40_repeat_dom_sf"/>
</dbReference>
<keyword evidence="5" id="KW-1185">Reference proteome</keyword>
<evidence type="ECO:0000256" key="2">
    <source>
        <dbReference type="SAM" id="MobiDB-lite"/>
    </source>
</evidence>
<reference evidence="4 5" key="1">
    <citation type="submission" date="2024-04" db="EMBL/GenBank/DDBJ databases">
        <authorList>
            <person name="Waldvogel A.-M."/>
            <person name="Schoenle A."/>
        </authorList>
    </citation>
    <scope>NUCLEOTIDE SEQUENCE [LARGE SCALE GENOMIC DNA]</scope>
</reference>
<protein>
    <recommendedName>
        <fullName evidence="3">MABP1/WDR62 second WD40 domain-containing protein</fullName>
    </recommendedName>
</protein>
<feature type="compositionally biased region" description="Basic and acidic residues" evidence="2">
    <location>
        <begin position="786"/>
        <end position="805"/>
    </location>
</feature>
<dbReference type="SMART" id="SM00320">
    <property type="entry name" value="WD40"/>
    <property type="match status" value="12"/>
</dbReference>
<feature type="region of interest" description="Disordered" evidence="2">
    <location>
        <begin position="309"/>
        <end position="329"/>
    </location>
</feature>
<dbReference type="GO" id="GO:0005737">
    <property type="term" value="C:cytoplasm"/>
    <property type="evidence" value="ECO:0007669"/>
    <property type="project" value="TreeGrafter"/>
</dbReference>
<feature type="compositionally biased region" description="Polar residues" evidence="2">
    <location>
        <begin position="1154"/>
        <end position="1168"/>
    </location>
</feature>
<dbReference type="InterPro" id="IPR055292">
    <property type="entry name" value="MABP1"/>
</dbReference>
<dbReference type="GO" id="GO:0043124">
    <property type="term" value="P:negative regulation of canonical NF-kappaB signal transduction"/>
    <property type="evidence" value="ECO:0007669"/>
    <property type="project" value="TreeGrafter"/>
</dbReference>
<feature type="repeat" description="WD" evidence="1">
    <location>
        <begin position="685"/>
        <end position="726"/>
    </location>
</feature>
<dbReference type="PROSITE" id="PS50082">
    <property type="entry name" value="WD_REPEATS_2"/>
    <property type="match status" value="1"/>
</dbReference>
<organism evidence="4 5">
    <name type="scientific">Knipowitschia caucasica</name>
    <name type="common">Caucasian dwarf goby</name>
    <name type="synonym">Pomatoschistus caucasicus</name>
    <dbReference type="NCBI Taxonomy" id="637954"/>
    <lineage>
        <taxon>Eukaryota</taxon>
        <taxon>Metazoa</taxon>
        <taxon>Chordata</taxon>
        <taxon>Craniata</taxon>
        <taxon>Vertebrata</taxon>
        <taxon>Euteleostomi</taxon>
        <taxon>Actinopterygii</taxon>
        <taxon>Neopterygii</taxon>
        <taxon>Teleostei</taxon>
        <taxon>Neoteleostei</taxon>
        <taxon>Acanthomorphata</taxon>
        <taxon>Gobiaria</taxon>
        <taxon>Gobiiformes</taxon>
        <taxon>Gobioidei</taxon>
        <taxon>Gobiidae</taxon>
        <taxon>Gobiinae</taxon>
        <taxon>Knipowitschia</taxon>
    </lineage>
</organism>
<dbReference type="InterPro" id="IPR015943">
    <property type="entry name" value="WD40/YVTN_repeat-like_dom_sf"/>
</dbReference>
<feature type="region of interest" description="Disordered" evidence="2">
    <location>
        <begin position="1146"/>
        <end position="1173"/>
    </location>
</feature>
<dbReference type="SUPFAM" id="SSF50978">
    <property type="entry name" value="WD40 repeat-like"/>
    <property type="match status" value="1"/>
</dbReference>
<dbReference type="Gene3D" id="2.130.10.10">
    <property type="entry name" value="YVTN repeat-like/Quinoprotein amine dehydrogenase"/>
    <property type="match status" value="3"/>
</dbReference>